<evidence type="ECO:0000313" key="1">
    <source>
        <dbReference type="EMBL" id="GIF54861.1"/>
    </source>
</evidence>
<dbReference type="Proteomes" id="UP000624325">
    <property type="component" value="Unassembled WGS sequence"/>
</dbReference>
<evidence type="ECO:0008006" key="3">
    <source>
        <dbReference type="Google" id="ProtNLM"/>
    </source>
</evidence>
<proteinExistence type="predicted"/>
<organism evidence="1 2">
    <name type="scientific">Asanoa iriomotensis</name>
    <dbReference type="NCBI Taxonomy" id="234613"/>
    <lineage>
        <taxon>Bacteria</taxon>
        <taxon>Bacillati</taxon>
        <taxon>Actinomycetota</taxon>
        <taxon>Actinomycetes</taxon>
        <taxon>Micromonosporales</taxon>
        <taxon>Micromonosporaceae</taxon>
        <taxon>Asanoa</taxon>
    </lineage>
</organism>
<dbReference type="EMBL" id="BONC01000004">
    <property type="protein sequence ID" value="GIF54861.1"/>
    <property type="molecule type" value="Genomic_DNA"/>
</dbReference>
<dbReference type="SUPFAM" id="SSF54427">
    <property type="entry name" value="NTF2-like"/>
    <property type="match status" value="1"/>
</dbReference>
<gene>
    <name evidence="1" type="ORF">Air01nite_09560</name>
</gene>
<dbReference type="InterPro" id="IPR009959">
    <property type="entry name" value="Cyclase_SnoaL-like"/>
</dbReference>
<protein>
    <recommendedName>
        <fullName evidence="3">Ester cyclase</fullName>
    </recommendedName>
</protein>
<dbReference type="Gene3D" id="3.10.450.50">
    <property type="match status" value="1"/>
</dbReference>
<sequence>MPGEITRDELVARLVRAGELEVSADDPAEVDTYFDTERFRFHGPDGFEADYAGLTAYFAALRAAFDDRVIRRGIILAEGDHLACQTWIEGTFVREFTHSPVGPLPPNGRRVVWDLLNIFRFDGRGRLVEEWVRTDNRGLLRQLGADRGQDRPDAT</sequence>
<accession>A0ABQ4BWF4</accession>
<keyword evidence="2" id="KW-1185">Reference proteome</keyword>
<name>A0ABQ4BWF4_9ACTN</name>
<comment type="caution">
    <text evidence="1">The sequence shown here is derived from an EMBL/GenBank/DDBJ whole genome shotgun (WGS) entry which is preliminary data.</text>
</comment>
<dbReference type="Pfam" id="PF07366">
    <property type="entry name" value="SnoaL"/>
    <property type="match status" value="1"/>
</dbReference>
<evidence type="ECO:0000313" key="2">
    <source>
        <dbReference type="Proteomes" id="UP000624325"/>
    </source>
</evidence>
<dbReference type="InterPro" id="IPR032710">
    <property type="entry name" value="NTF2-like_dom_sf"/>
</dbReference>
<reference evidence="1 2" key="1">
    <citation type="submission" date="2021-01" db="EMBL/GenBank/DDBJ databases">
        <title>Whole genome shotgun sequence of Asanoa iriomotensis NBRC 100142.</title>
        <authorList>
            <person name="Komaki H."/>
            <person name="Tamura T."/>
        </authorList>
    </citation>
    <scope>NUCLEOTIDE SEQUENCE [LARGE SCALE GENOMIC DNA]</scope>
    <source>
        <strain evidence="1 2">NBRC 100142</strain>
    </source>
</reference>
<dbReference type="RefSeq" id="WP_203700558.1">
    <property type="nucleotide sequence ID" value="NZ_BAAALU010000013.1"/>
</dbReference>